<gene>
    <name evidence="1" type="ORF">BACCAP_00081</name>
</gene>
<protein>
    <submittedName>
        <fullName evidence="1">Ethanolamine utilization protein EutQ</fullName>
    </submittedName>
</protein>
<dbReference type="Pfam" id="PF06249">
    <property type="entry name" value="EutQ"/>
    <property type="match status" value="1"/>
</dbReference>
<dbReference type="RefSeq" id="WP_006570647.1">
    <property type="nucleotide sequence ID" value="NZ_AAXG02000001.1"/>
</dbReference>
<evidence type="ECO:0000313" key="1">
    <source>
        <dbReference type="EMBL" id="EDN02048.1"/>
    </source>
</evidence>
<dbReference type="InterPro" id="IPR014710">
    <property type="entry name" value="RmlC-like_jellyroll"/>
</dbReference>
<dbReference type="PANTHER" id="PTHR36169">
    <property type="entry name" value="ETHANOLAMINE UTILIZATION PROTEIN EUTQ"/>
    <property type="match status" value="1"/>
</dbReference>
<dbReference type="SUPFAM" id="SSF51182">
    <property type="entry name" value="RmlC-like cupins"/>
    <property type="match status" value="1"/>
</dbReference>
<dbReference type="OrthoDB" id="3828611at2"/>
<name>A6NPG6_9FIRM</name>
<keyword evidence="2" id="KW-1185">Reference proteome</keyword>
<organism evidence="1 2">
    <name type="scientific">Pseudoflavonifractor capillosus ATCC 29799</name>
    <dbReference type="NCBI Taxonomy" id="411467"/>
    <lineage>
        <taxon>Bacteria</taxon>
        <taxon>Bacillati</taxon>
        <taxon>Bacillota</taxon>
        <taxon>Clostridia</taxon>
        <taxon>Eubacteriales</taxon>
        <taxon>Oscillospiraceae</taxon>
        <taxon>Pseudoflavonifractor</taxon>
    </lineage>
</organism>
<dbReference type="InterPro" id="IPR010424">
    <property type="entry name" value="EutQ"/>
</dbReference>
<evidence type="ECO:0000313" key="2">
    <source>
        <dbReference type="Proteomes" id="UP000003639"/>
    </source>
</evidence>
<dbReference type="AlphaFoldDB" id="A6NPG6"/>
<reference evidence="1 2" key="2">
    <citation type="submission" date="2007-06" db="EMBL/GenBank/DDBJ databases">
        <title>Draft genome sequence of Pseudoflavonifractor capillosus ATCC 29799.</title>
        <authorList>
            <person name="Sudarsanam P."/>
            <person name="Ley R."/>
            <person name="Guruge J."/>
            <person name="Turnbaugh P.J."/>
            <person name="Mahowald M."/>
            <person name="Liep D."/>
            <person name="Gordon J."/>
        </authorList>
    </citation>
    <scope>NUCLEOTIDE SEQUENCE [LARGE SCALE GENOMIC DNA]</scope>
    <source>
        <strain evidence="1 2">ATCC 29799</strain>
    </source>
</reference>
<dbReference type="eggNOG" id="COG4766">
    <property type="taxonomic scope" value="Bacteria"/>
</dbReference>
<dbReference type="STRING" id="411467.BACCAP_00081"/>
<dbReference type="CDD" id="cd02228">
    <property type="entry name" value="cupin_EutQ"/>
    <property type="match status" value="1"/>
</dbReference>
<dbReference type="InterPro" id="IPR011051">
    <property type="entry name" value="RmlC_Cupin_sf"/>
</dbReference>
<reference evidence="1 2" key="1">
    <citation type="submission" date="2007-04" db="EMBL/GenBank/DDBJ databases">
        <authorList>
            <person name="Fulton L."/>
            <person name="Clifton S."/>
            <person name="Fulton B."/>
            <person name="Xu J."/>
            <person name="Minx P."/>
            <person name="Pepin K.H."/>
            <person name="Johnson M."/>
            <person name="Thiruvilangam P."/>
            <person name="Bhonagiri V."/>
            <person name="Nash W.E."/>
            <person name="Mardis E.R."/>
            <person name="Wilson R.K."/>
        </authorList>
    </citation>
    <scope>NUCLEOTIDE SEQUENCE [LARGE SCALE GENOMIC DNA]</scope>
    <source>
        <strain evidence="1 2">ATCC 29799</strain>
    </source>
</reference>
<dbReference type="Proteomes" id="UP000003639">
    <property type="component" value="Unassembled WGS sequence"/>
</dbReference>
<accession>A6NPG6</accession>
<comment type="caution">
    <text evidence="1">The sequence shown here is derived from an EMBL/GenBank/DDBJ whole genome shotgun (WGS) entry which is preliminary data.</text>
</comment>
<sequence>MDKQALEALVRQVLLEKLGEVPGEMVKKVPVPQLKVTEEHRMDTGRTGDRVYTRDLFALDESPRLGAGIMEMTDTTFPWTLNYDEMDYVIEGRLDIQTDRGTVSAGPGEIIYIPKGSSIRFSVTGHARFLYFVYPADWQSQK</sequence>
<dbReference type="EMBL" id="AAXG02000001">
    <property type="protein sequence ID" value="EDN02048.1"/>
    <property type="molecule type" value="Genomic_DNA"/>
</dbReference>
<proteinExistence type="predicted"/>
<dbReference type="PANTHER" id="PTHR36169:SF1">
    <property type="entry name" value="ACETATE KINASE EUTQ"/>
    <property type="match status" value="1"/>
</dbReference>
<dbReference type="Gene3D" id="2.60.120.10">
    <property type="entry name" value="Jelly Rolls"/>
    <property type="match status" value="1"/>
</dbReference>